<organism evidence="2 3">
    <name type="scientific">Spirodela intermedia</name>
    <name type="common">Intermediate duckweed</name>
    <dbReference type="NCBI Taxonomy" id="51605"/>
    <lineage>
        <taxon>Eukaryota</taxon>
        <taxon>Viridiplantae</taxon>
        <taxon>Streptophyta</taxon>
        <taxon>Embryophyta</taxon>
        <taxon>Tracheophyta</taxon>
        <taxon>Spermatophyta</taxon>
        <taxon>Magnoliopsida</taxon>
        <taxon>Liliopsida</taxon>
        <taxon>Araceae</taxon>
        <taxon>Lemnoideae</taxon>
        <taxon>Spirodela</taxon>
    </lineage>
</organism>
<dbReference type="Gene3D" id="3.40.50.720">
    <property type="entry name" value="NAD(P)-binding Rossmann-like Domain"/>
    <property type="match status" value="1"/>
</dbReference>
<dbReference type="PIRSF" id="PIRSF001439">
    <property type="entry name" value="CryM"/>
    <property type="match status" value="1"/>
</dbReference>
<dbReference type="GO" id="GO:0016491">
    <property type="term" value="F:oxidoreductase activity"/>
    <property type="evidence" value="ECO:0007669"/>
    <property type="project" value="UniProtKB-ARBA"/>
</dbReference>
<dbReference type="Pfam" id="PF02423">
    <property type="entry name" value="OCD_Mu_crystall"/>
    <property type="match status" value="1"/>
</dbReference>
<evidence type="ECO:0000256" key="1">
    <source>
        <dbReference type="ARBA" id="ARBA00008903"/>
    </source>
</evidence>
<proteinExistence type="inferred from homology"/>
<keyword evidence="3" id="KW-1185">Reference proteome</keyword>
<gene>
    <name evidence="2" type="ORF">SI8410_13017468</name>
</gene>
<sequence length="352" mass="36416">MAASGFTPAAAAALRSPNGGAAFLDAAAVRSLLPFPTLLSHLEAALPPAAIAVTAPHRQSFPVDPSSSASLLLMPAWSTSGGAASSGGPPYIGVKLVTSFPDNSARGLPGVHAAYVLFDSATGAILAAIDGTQLTVLRTAAISALAAKFLARENSQVLLMVGSGGLAPYLVRAHLLVRPRIRRCVVWNRRAERSRRLVEALRGEAALRGVEFTVAEELNQEVLGVADVVSCATSSPEPLVMGRFLRKGAHLDLVGSFSPSMRECDDEALTRGRVFVDSVAALEEAGELVGAFKRGVMAAGDVAGTLTELVSGGVEGRRSEEELTVFKSVGSAVVDLLAAQLAYETYLGGGAR</sequence>
<dbReference type="NCBIfam" id="NF004793">
    <property type="entry name" value="PRK06141.1"/>
    <property type="match status" value="1"/>
</dbReference>
<dbReference type="SUPFAM" id="SSF51735">
    <property type="entry name" value="NAD(P)-binding Rossmann-fold domains"/>
    <property type="match status" value="1"/>
</dbReference>
<dbReference type="InterPro" id="IPR023401">
    <property type="entry name" value="ODC_N"/>
</dbReference>
<dbReference type="Gene3D" id="3.30.1780.10">
    <property type="entry name" value="ornithine cyclodeaminase, domain 1"/>
    <property type="match status" value="1"/>
</dbReference>
<dbReference type="InterPro" id="IPR003462">
    <property type="entry name" value="ODC_Mu_crystall"/>
</dbReference>
<accession>A0A7I8LAB1</accession>
<protein>
    <submittedName>
        <fullName evidence="2">Uncharacterized protein</fullName>
    </submittedName>
</protein>
<dbReference type="EMBL" id="LR746276">
    <property type="protein sequence ID" value="CAA7406790.1"/>
    <property type="molecule type" value="Genomic_DNA"/>
</dbReference>
<dbReference type="AlphaFoldDB" id="A0A7I8LAB1"/>
<dbReference type="Proteomes" id="UP000663760">
    <property type="component" value="Chromosome 13"/>
</dbReference>
<dbReference type="InterPro" id="IPR036291">
    <property type="entry name" value="NAD(P)-bd_dom_sf"/>
</dbReference>
<comment type="similarity">
    <text evidence="1">Belongs to the ornithine cyclodeaminase/mu-crystallin family.</text>
</comment>
<name>A0A7I8LAB1_SPIIN</name>
<dbReference type="OrthoDB" id="41492at2759"/>
<reference evidence="2" key="1">
    <citation type="submission" date="2020-02" db="EMBL/GenBank/DDBJ databases">
        <authorList>
            <person name="Scholz U."/>
            <person name="Mascher M."/>
            <person name="Fiebig A."/>
        </authorList>
    </citation>
    <scope>NUCLEOTIDE SEQUENCE</scope>
</reference>
<dbReference type="FunFam" id="3.40.50.720:FF:000311">
    <property type="entry name" value="Ornithine cyclodeaminase"/>
    <property type="match status" value="1"/>
</dbReference>
<dbReference type="PANTHER" id="PTHR13812:SF19">
    <property type="entry name" value="KETIMINE REDUCTASE MU-CRYSTALLIN"/>
    <property type="match status" value="1"/>
</dbReference>
<dbReference type="GO" id="GO:0005737">
    <property type="term" value="C:cytoplasm"/>
    <property type="evidence" value="ECO:0007669"/>
    <property type="project" value="TreeGrafter"/>
</dbReference>
<evidence type="ECO:0000313" key="2">
    <source>
        <dbReference type="EMBL" id="CAA7406790.1"/>
    </source>
</evidence>
<dbReference type="GO" id="GO:0019752">
    <property type="term" value="P:carboxylic acid metabolic process"/>
    <property type="evidence" value="ECO:0007669"/>
    <property type="project" value="UniProtKB-ARBA"/>
</dbReference>
<dbReference type="PANTHER" id="PTHR13812">
    <property type="entry name" value="KETIMINE REDUCTASE MU-CRYSTALLIN"/>
    <property type="match status" value="1"/>
</dbReference>
<evidence type="ECO:0000313" key="3">
    <source>
        <dbReference type="Proteomes" id="UP000663760"/>
    </source>
</evidence>